<accession>A0A6J7X049</accession>
<reference evidence="1" key="1">
    <citation type="submission" date="2020-05" db="EMBL/GenBank/DDBJ databases">
        <authorList>
            <person name="Chiriac C."/>
            <person name="Salcher M."/>
            <person name="Ghai R."/>
            <person name="Kavagutti S V."/>
        </authorList>
    </citation>
    <scope>NUCLEOTIDE SEQUENCE</scope>
</reference>
<proteinExistence type="predicted"/>
<organism evidence="1">
    <name type="scientific">uncultured Caudovirales phage</name>
    <dbReference type="NCBI Taxonomy" id="2100421"/>
    <lineage>
        <taxon>Viruses</taxon>
        <taxon>Duplodnaviria</taxon>
        <taxon>Heunggongvirae</taxon>
        <taxon>Uroviricota</taxon>
        <taxon>Caudoviricetes</taxon>
        <taxon>Peduoviridae</taxon>
        <taxon>Maltschvirus</taxon>
        <taxon>Maltschvirus maltsch</taxon>
    </lineage>
</organism>
<evidence type="ECO:0000313" key="1">
    <source>
        <dbReference type="EMBL" id="CAB5223783.1"/>
    </source>
</evidence>
<protein>
    <submittedName>
        <fullName evidence="1">Uncharacterized protein</fullName>
    </submittedName>
</protein>
<gene>
    <name evidence="1" type="ORF">UFOVP391_5</name>
</gene>
<dbReference type="EMBL" id="LR798325">
    <property type="protein sequence ID" value="CAB5223783.1"/>
    <property type="molecule type" value="Genomic_DNA"/>
</dbReference>
<name>A0A6J7X049_9CAUD</name>
<sequence length="60" mass="7058">MTKEQAREYLKEYLKNNDVNLPIVDEVVMSYQTPFVIADMTFLGLMCIAYDLRPIQKDEL</sequence>